<evidence type="ECO:0000256" key="8">
    <source>
        <dbReference type="SAM" id="MobiDB-lite"/>
    </source>
</evidence>
<evidence type="ECO:0000313" key="12">
    <source>
        <dbReference type="Proteomes" id="UP000594262"/>
    </source>
</evidence>
<keyword evidence="6 7" id="KW-0788">Thiol protease</keyword>
<dbReference type="InterPro" id="IPR028135">
    <property type="entry name" value="Ub_USP-typ"/>
</dbReference>
<evidence type="ECO:0000256" key="1">
    <source>
        <dbReference type="ARBA" id="ARBA00000707"/>
    </source>
</evidence>
<evidence type="ECO:0000256" key="2">
    <source>
        <dbReference type="ARBA" id="ARBA00009085"/>
    </source>
</evidence>
<dbReference type="InterPro" id="IPR006615">
    <property type="entry name" value="Pept_C19_DUSP"/>
</dbReference>
<evidence type="ECO:0000256" key="3">
    <source>
        <dbReference type="ARBA" id="ARBA00022670"/>
    </source>
</evidence>
<feature type="domain" description="USP" evidence="9">
    <location>
        <begin position="296"/>
        <end position="925"/>
    </location>
</feature>
<feature type="region of interest" description="Disordered" evidence="8">
    <location>
        <begin position="639"/>
        <end position="704"/>
    </location>
</feature>
<dbReference type="Pfam" id="PF14836">
    <property type="entry name" value="Ubiquitin_3"/>
    <property type="match status" value="1"/>
</dbReference>
<dbReference type="Proteomes" id="UP000594262">
    <property type="component" value="Unplaced"/>
</dbReference>
<comment type="catalytic activity">
    <reaction evidence="1 7">
        <text>Thiol-dependent hydrolysis of ester, thioester, amide, peptide and isopeptide bonds formed by the C-terminal Gly of ubiquitin (a 76-residue protein attached to proteins as an intracellular targeting signal).</text>
        <dbReference type="EC" id="3.4.19.12"/>
    </reaction>
</comment>
<dbReference type="InterPro" id="IPR050185">
    <property type="entry name" value="Ub_carboxyl-term_hydrolase"/>
</dbReference>
<feature type="compositionally biased region" description="Acidic residues" evidence="8">
    <location>
        <begin position="9"/>
        <end position="27"/>
    </location>
</feature>
<reference evidence="11" key="1">
    <citation type="submission" date="2021-01" db="UniProtKB">
        <authorList>
            <consortium name="EnsemblMetazoa"/>
        </authorList>
    </citation>
    <scope>IDENTIFICATION</scope>
</reference>
<dbReference type="InterPro" id="IPR001394">
    <property type="entry name" value="Peptidase_C19_UCH"/>
</dbReference>
<proteinExistence type="inferred from homology"/>
<dbReference type="PROSITE" id="PS00972">
    <property type="entry name" value="USP_1"/>
    <property type="match status" value="1"/>
</dbReference>
<dbReference type="PROSITE" id="PS51283">
    <property type="entry name" value="DUSP"/>
    <property type="match status" value="1"/>
</dbReference>
<comment type="similarity">
    <text evidence="2 7">Belongs to the peptidase C19 family.</text>
</comment>
<dbReference type="InterPro" id="IPR038765">
    <property type="entry name" value="Papain-like_cys_pep_sf"/>
</dbReference>
<dbReference type="PROSITE" id="PS00973">
    <property type="entry name" value="USP_2"/>
    <property type="match status" value="1"/>
</dbReference>
<dbReference type="GO" id="GO:0004843">
    <property type="term" value="F:cysteine-type deubiquitinase activity"/>
    <property type="evidence" value="ECO:0007669"/>
    <property type="project" value="UniProtKB-UniRule"/>
</dbReference>
<evidence type="ECO:0000256" key="6">
    <source>
        <dbReference type="ARBA" id="ARBA00022807"/>
    </source>
</evidence>
<dbReference type="GO" id="GO:0006508">
    <property type="term" value="P:proteolysis"/>
    <property type="evidence" value="ECO:0007669"/>
    <property type="project" value="UniProtKB-KW"/>
</dbReference>
<organism evidence="11 12">
    <name type="scientific">Clytia hemisphaerica</name>
    <dbReference type="NCBI Taxonomy" id="252671"/>
    <lineage>
        <taxon>Eukaryota</taxon>
        <taxon>Metazoa</taxon>
        <taxon>Cnidaria</taxon>
        <taxon>Hydrozoa</taxon>
        <taxon>Hydroidolina</taxon>
        <taxon>Leptothecata</taxon>
        <taxon>Obeliida</taxon>
        <taxon>Clytiidae</taxon>
        <taxon>Clytia</taxon>
    </lineage>
</organism>
<protein>
    <recommendedName>
        <fullName evidence="7">Ubiquitin carboxyl-terminal hydrolase</fullName>
        <ecNumber evidence="7">3.4.19.12</ecNumber>
    </recommendedName>
</protein>
<sequence>MTINTSSVDSEEIEMTNGDQVEDEEAEEENILFAKQKELLHSDVNDKLVVGQSWYMLDKHWYKQLKKYIEIGADNVDPESENPGPIDNTPLFETASQNVREHLLEGSEFKLINKRGWKRLLTQFGLAEGQEPLQRTVIEHGIFRKEAKVEIYPLRLQICLFKNLENEIVKMISKTTTLDIVVKIMKEGLGIPEDEEVRLWSKFMQNTYELLLINQAKPTTLQDHGINSGQTLVLEQKNEENKWPRQTRTRSVSGSSSSAMNVTNSPSESSFSSASNYSSYSSYQRQHSTTYKPGLCGLSNLGNTCFMNSALQCLSNTTPLMKYFLANTHKSELNPTNPLGMNGKVAEGYADLMHQMWSGNQSHVSPRQFKMTVGRFAPRFSGYQQQDSQELLAFLLDGLHEDLNRVKQKPYIEIPDDKGRADEVLAQEAWTNHSKRNDSVITDNFHGLFKSTVECPECGKRSITFDPFCYLSLPLPIKRERTLKITFVPIDHSKRPIQMKVTIPKLGQTIALCEAVSKLTGVEPDKMIITDVFNSKFHKRFTRNESLSQITDKDDIFVYEIPVRIKEIDESNLAVVPIYMKTVVARSTYSSYPSTSLFWRPMLVVVPKKAANADDVYHIIIKAMRRFVKVPKVEVKEEVNEVESDEKEVNQHQEVDGDGPTPPLEKDQDEADVAMKDDSEDDFFSADEEPEKHEGETNSNGPVPKRLFELKFTNYSGSQDQQTLDYESPTLLDVHSRSYMCAEWYPKLKEKYFDEQTADEKEEHPTYREVPLIKKNSIQLEDCLELFLQREKLGEQDPWYCPECKEHRQAFKKFDLWSLPKVLVIHLKRFSYNKYWRDKLDALVHFPVKGLELTNYVIDKKHPRSVYDLHAVSNHYGGMGGGHYTAYGINCYDGQWHYFDDSSVSLADEHSPVSKAAYLLFYTRRDDPDSEMMNTSDLLTEDNTFMDD</sequence>
<name>A0A7M5VFF9_9CNID</name>
<feature type="region of interest" description="Disordered" evidence="8">
    <location>
        <begin position="1"/>
        <end position="27"/>
    </location>
</feature>
<dbReference type="SMART" id="SM00695">
    <property type="entry name" value="DUSP"/>
    <property type="match status" value="1"/>
</dbReference>
<dbReference type="Pfam" id="PF06337">
    <property type="entry name" value="DUSP"/>
    <property type="match status" value="1"/>
</dbReference>
<dbReference type="CDD" id="cd02674">
    <property type="entry name" value="Peptidase_C19R"/>
    <property type="match status" value="1"/>
</dbReference>
<dbReference type="OrthoDB" id="265776at2759"/>
<dbReference type="EnsemblMetazoa" id="CLYHEMT010513.1">
    <property type="protein sequence ID" value="CLYHEMP010513.1"/>
    <property type="gene ID" value="CLYHEMG010513"/>
</dbReference>
<feature type="region of interest" description="Disordered" evidence="8">
    <location>
        <begin position="236"/>
        <end position="274"/>
    </location>
</feature>
<feature type="compositionally biased region" description="Low complexity" evidence="8">
    <location>
        <begin position="251"/>
        <end position="274"/>
    </location>
</feature>
<dbReference type="Gene3D" id="3.90.70.10">
    <property type="entry name" value="Cysteine proteinases"/>
    <property type="match status" value="2"/>
</dbReference>
<dbReference type="EC" id="3.4.19.12" evidence="7"/>
<feature type="compositionally biased region" description="Acidic residues" evidence="8">
    <location>
        <begin position="667"/>
        <end position="689"/>
    </location>
</feature>
<dbReference type="AlphaFoldDB" id="A0A7M5VFF9"/>
<keyword evidence="12" id="KW-1185">Reference proteome</keyword>
<feature type="domain" description="DUSP" evidence="10">
    <location>
        <begin position="31"/>
        <end position="138"/>
    </location>
</feature>
<dbReference type="Gene3D" id="3.10.20.90">
    <property type="entry name" value="Phosphatidylinositol 3-kinase Catalytic Subunit, Chain A, domain 1"/>
    <property type="match status" value="1"/>
</dbReference>
<dbReference type="GO" id="GO:0016579">
    <property type="term" value="P:protein deubiquitination"/>
    <property type="evidence" value="ECO:0007669"/>
    <property type="project" value="InterPro"/>
</dbReference>
<evidence type="ECO:0000256" key="5">
    <source>
        <dbReference type="ARBA" id="ARBA00022801"/>
    </source>
</evidence>
<evidence type="ECO:0000259" key="9">
    <source>
        <dbReference type="PROSITE" id="PS50235"/>
    </source>
</evidence>
<dbReference type="Gene3D" id="3.30.2230.10">
    <property type="entry name" value="DUSP-like"/>
    <property type="match status" value="1"/>
</dbReference>
<dbReference type="PROSITE" id="PS50235">
    <property type="entry name" value="USP_3"/>
    <property type="match status" value="1"/>
</dbReference>
<dbReference type="PANTHER" id="PTHR21646:SF24">
    <property type="entry name" value="UBIQUITIN CARBOXYL-TERMINAL HYDROLASE"/>
    <property type="match status" value="1"/>
</dbReference>
<keyword evidence="3 7" id="KW-0645">Protease</keyword>
<evidence type="ECO:0000259" key="10">
    <source>
        <dbReference type="PROSITE" id="PS51283"/>
    </source>
</evidence>
<dbReference type="SUPFAM" id="SSF143791">
    <property type="entry name" value="DUSP-like"/>
    <property type="match status" value="1"/>
</dbReference>
<keyword evidence="5 7" id="KW-0378">Hydrolase</keyword>
<evidence type="ECO:0000256" key="7">
    <source>
        <dbReference type="RuleBase" id="RU366025"/>
    </source>
</evidence>
<keyword evidence="4 7" id="KW-0833">Ubl conjugation pathway</keyword>
<dbReference type="InterPro" id="IPR028889">
    <property type="entry name" value="USP"/>
</dbReference>
<dbReference type="PANTHER" id="PTHR21646">
    <property type="entry name" value="UBIQUITIN CARBOXYL-TERMINAL HYDROLASE"/>
    <property type="match status" value="1"/>
</dbReference>
<dbReference type="SUPFAM" id="SSF54001">
    <property type="entry name" value="Cysteine proteinases"/>
    <property type="match status" value="1"/>
</dbReference>
<dbReference type="InterPro" id="IPR035927">
    <property type="entry name" value="DUSP-like_sf"/>
</dbReference>
<evidence type="ECO:0000256" key="4">
    <source>
        <dbReference type="ARBA" id="ARBA00022786"/>
    </source>
</evidence>
<dbReference type="Pfam" id="PF00443">
    <property type="entry name" value="UCH"/>
    <property type="match status" value="1"/>
</dbReference>
<evidence type="ECO:0000313" key="11">
    <source>
        <dbReference type="EnsemblMetazoa" id="CLYHEMP010513.1"/>
    </source>
</evidence>
<dbReference type="InterPro" id="IPR018200">
    <property type="entry name" value="USP_CS"/>
</dbReference>
<accession>A0A7M5VFF9</accession>